<dbReference type="EMBL" id="BMAV01001883">
    <property type="protein sequence ID" value="GFY40392.1"/>
    <property type="molecule type" value="Genomic_DNA"/>
</dbReference>
<dbReference type="Proteomes" id="UP000886998">
    <property type="component" value="Unassembled WGS sequence"/>
</dbReference>
<name>A0A8X6WTP8_9ARAC</name>
<proteinExistence type="predicted"/>
<dbReference type="OrthoDB" id="6445372at2759"/>
<gene>
    <name evidence="1" type="primary">Wcon_01409</name>
    <name evidence="1" type="ORF">TNIN_400211</name>
</gene>
<comment type="caution">
    <text evidence="1">The sequence shown here is derived from an EMBL/GenBank/DDBJ whole genome shotgun (WGS) entry which is preliminary data.</text>
</comment>
<dbReference type="Pfam" id="PF10109">
    <property type="entry name" value="Phage_TAC_7"/>
    <property type="match status" value="1"/>
</dbReference>
<evidence type="ECO:0000313" key="2">
    <source>
        <dbReference type="Proteomes" id="UP000886998"/>
    </source>
</evidence>
<organism evidence="1 2">
    <name type="scientific">Trichonephila inaurata madagascariensis</name>
    <dbReference type="NCBI Taxonomy" id="2747483"/>
    <lineage>
        <taxon>Eukaryota</taxon>
        <taxon>Metazoa</taxon>
        <taxon>Ecdysozoa</taxon>
        <taxon>Arthropoda</taxon>
        <taxon>Chelicerata</taxon>
        <taxon>Arachnida</taxon>
        <taxon>Araneae</taxon>
        <taxon>Araneomorphae</taxon>
        <taxon>Entelegynae</taxon>
        <taxon>Araneoidea</taxon>
        <taxon>Nephilidae</taxon>
        <taxon>Trichonephila</taxon>
        <taxon>Trichonephila inaurata</taxon>
    </lineage>
</organism>
<dbReference type="InterPro" id="IPR019289">
    <property type="entry name" value="Phage_tail_E/E"/>
</dbReference>
<dbReference type="AlphaFoldDB" id="A0A8X6WTP8"/>
<sequence length="84" mass="9404">MQSITLNNPITVDSISVSELSIREPKVRDLLVIERIEGEALKEVALIANLASVPKEAAEDLCIKDYVEIQKVLKDFLSPLEQRN</sequence>
<reference evidence="1" key="1">
    <citation type="submission" date="2020-08" db="EMBL/GenBank/DDBJ databases">
        <title>Multicomponent nature underlies the extraordinary mechanical properties of spider dragline silk.</title>
        <authorList>
            <person name="Kono N."/>
            <person name="Nakamura H."/>
            <person name="Mori M."/>
            <person name="Yoshida Y."/>
            <person name="Ohtoshi R."/>
            <person name="Malay A.D."/>
            <person name="Moran D.A.P."/>
            <person name="Tomita M."/>
            <person name="Numata K."/>
            <person name="Arakawa K."/>
        </authorList>
    </citation>
    <scope>NUCLEOTIDE SEQUENCE</scope>
</reference>
<keyword evidence="2" id="KW-1185">Reference proteome</keyword>
<evidence type="ECO:0000313" key="1">
    <source>
        <dbReference type="EMBL" id="GFY40392.1"/>
    </source>
</evidence>
<protein>
    <submittedName>
        <fullName evidence="1">Phage tail assembly protein</fullName>
    </submittedName>
</protein>
<accession>A0A8X6WTP8</accession>